<organism evidence="1 2">
    <name type="scientific">Dictyostelium firmibasis</name>
    <dbReference type="NCBI Taxonomy" id="79012"/>
    <lineage>
        <taxon>Eukaryota</taxon>
        <taxon>Amoebozoa</taxon>
        <taxon>Evosea</taxon>
        <taxon>Eumycetozoa</taxon>
        <taxon>Dictyostelia</taxon>
        <taxon>Dictyosteliales</taxon>
        <taxon>Dictyosteliaceae</taxon>
        <taxon>Dictyostelium</taxon>
    </lineage>
</organism>
<gene>
    <name evidence="1" type="ORF">RB653_010634</name>
</gene>
<protein>
    <submittedName>
        <fullName evidence="1">Uncharacterized protein</fullName>
    </submittedName>
</protein>
<proteinExistence type="predicted"/>
<accession>A0AAN7YW66</accession>
<reference evidence="1 2" key="1">
    <citation type="submission" date="2023-11" db="EMBL/GenBank/DDBJ databases">
        <title>Dfirmibasis_genome.</title>
        <authorList>
            <person name="Edelbroek B."/>
            <person name="Kjellin J."/>
            <person name="Jerlstrom-Hultqvist J."/>
            <person name="Soderbom F."/>
        </authorList>
    </citation>
    <scope>NUCLEOTIDE SEQUENCE [LARGE SCALE GENOMIC DNA]</scope>
    <source>
        <strain evidence="1 2">TNS-C-14</strain>
    </source>
</reference>
<dbReference type="AlphaFoldDB" id="A0AAN7YW66"/>
<sequence>MNASYQNILRIRGVVCDEIFLRFYEKNTIDFQNKNSSLFYTDLITQLYNWIGNSSYYYHPIINELEIPNEWFLKRFNDIKSLNLMLLNLSNNKEYINNFITSNNDRIIIFNNLNLIADLIQQLSTQLITCYYNVILDDKIKKVKINIIIHS</sequence>
<dbReference type="Proteomes" id="UP001344447">
    <property type="component" value="Unassembled WGS sequence"/>
</dbReference>
<comment type="caution">
    <text evidence="1">The sequence shown here is derived from an EMBL/GenBank/DDBJ whole genome shotgun (WGS) entry which is preliminary data.</text>
</comment>
<name>A0AAN7YW66_9MYCE</name>
<dbReference type="EMBL" id="JAVFKY010000006">
    <property type="protein sequence ID" value="KAK5575375.1"/>
    <property type="molecule type" value="Genomic_DNA"/>
</dbReference>
<evidence type="ECO:0000313" key="1">
    <source>
        <dbReference type="EMBL" id="KAK5575375.1"/>
    </source>
</evidence>
<keyword evidence="2" id="KW-1185">Reference proteome</keyword>
<evidence type="ECO:0000313" key="2">
    <source>
        <dbReference type="Proteomes" id="UP001344447"/>
    </source>
</evidence>